<reference evidence="2" key="1">
    <citation type="submission" date="2021-01" db="EMBL/GenBank/DDBJ databases">
        <authorList>
            <person name="Corre E."/>
            <person name="Pelletier E."/>
            <person name="Niang G."/>
            <person name="Scheremetjew M."/>
            <person name="Finn R."/>
            <person name="Kale V."/>
            <person name="Holt S."/>
            <person name="Cochrane G."/>
            <person name="Meng A."/>
            <person name="Brown T."/>
            <person name="Cohen L."/>
        </authorList>
    </citation>
    <scope>NUCLEOTIDE SEQUENCE</scope>
    <source>
        <strain evidence="2">CCMP2222</strain>
    </source>
</reference>
<dbReference type="EMBL" id="HBGQ01048274">
    <property type="protein sequence ID" value="CAD9447466.1"/>
    <property type="molecule type" value="Transcribed_RNA"/>
</dbReference>
<keyword evidence="1" id="KW-0175">Coiled coil</keyword>
<evidence type="ECO:0000313" key="2">
    <source>
        <dbReference type="EMBL" id="CAD9447466.1"/>
    </source>
</evidence>
<proteinExistence type="predicted"/>
<name>A0A7S2D969_9DINO</name>
<feature type="coiled-coil region" evidence="1">
    <location>
        <begin position="108"/>
        <end position="135"/>
    </location>
</feature>
<protein>
    <submittedName>
        <fullName evidence="2">Uncharacterized protein</fullName>
    </submittedName>
</protein>
<accession>A0A7S2D969</accession>
<dbReference type="AlphaFoldDB" id="A0A7S2D969"/>
<organism evidence="2">
    <name type="scientific">Alexandrium andersonii</name>
    <dbReference type="NCBI Taxonomy" id="327968"/>
    <lineage>
        <taxon>Eukaryota</taxon>
        <taxon>Sar</taxon>
        <taxon>Alveolata</taxon>
        <taxon>Dinophyceae</taxon>
        <taxon>Gonyaulacales</taxon>
        <taxon>Pyrocystaceae</taxon>
        <taxon>Alexandrium</taxon>
    </lineage>
</organism>
<gene>
    <name evidence="2" type="ORF">AAND1436_LOCUS23540</name>
</gene>
<sequence>MGAVAWQQGCAPRPAATGWCQQRLPMGAIPPTAVQSAAFPHAPRPHAGHLLPGQQVLPVQQVVGQPPMPGHPFSAALGIGGAAQVAPAPQGSMLDDFDEDDAALLAMIEQVEDKVKQEQQLEQDYEKILKEKKDDLDLELMLVDVDPNEC</sequence>
<evidence type="ECO:0000256" key="1">
    <source>
        <dbReference type="SAM" id="Coils"/>
    </source>
</evidence>